<dbReference type="AlphaFoldDB" id="A0A0N4Y0T6"/>
<evidence type="ECO:0000313" key="3">
    <source>
        <dbReference type="WBParaSite" id="NBR_0000918101-mRNA-1"/>
    </source>
</evidence>
<name>A0A0N4Y0T6_NIPBR</name>
<sequence>MLECLRIDAFKVSIILVSLVNLRSSATDGAHTVPFLSAFRVDSSHRASLTERRAEFYCPSFHPGASFVETWPLIHLDEVGAEV</sequence>
<accession>A0A0N4Y0T6</accession>
<proteinExistence type="predicted"/>
<evidence type="ECO:0000313" key="2">
    <source>
        <dbReference type="Proteomes" id="UP000271162"/>
    </source>
</evidence>
<reference evidence="3" key="1">
    <citation type="submission" date="2017-02" db="UniProtKB">
        <authorList>
            <consortium name="WormBaseParasite"/>
        </authorList>
    </citation>
    <scope>IDENTIFICATION</scope>
</reference>
<protein>
    <submittedName>
        <fullName evidence="3">Secreted protein</fullName>
    </submittedName>
</protein>
<organism evidence="3">
    <name type="scientific">Nippostrongylus brasiliensis</name>
    <name type="common">Rat hookworm</name>
    <dbReference type="NCBI Taxonomy" id="27835"/>
    <lineage>
        <taxon>Eukaryota</taxon>
        <taxon>Metazoa</taxon>
        <taxon>Ecdysozoa</taxon>
        <taxon>Nematoda</taxon>
        <taxon>Chromadorea</taxon>
        <taxon>Rhabditida</taxon>
        <taxon>Rhabditina</taxon>
        <taxon>Rhabditomorpha</taxon>
        <taxon>Strongyloidea</taxon>
        <taxon>Heligmosomidae</taxon>
        <taxon>Nippostrongylus</taxon>
    </lineage>
</organism>
<dbReference type="Proteomes" id="UP000271162">
    <property type="component" value="Unassembled WGS sequence"/>
</dbReference>
<reference evidence="1 2" key="2">
    <citation type="submission" date="2018-11" db="EMBL/GenBank/DDBJ databases">
        <authorList>
            <consortium name="Pathogen Informatics"/>
        </authorList>
    </citation>
    <scope>NUCLEOTIDE SEQUENCE [LARGE SCALE GENOMIC DNA]</scope>
</reference>
<evidence type="ECO:0000313" key="1">
    <source>
        <dbReference type="EMBL" id="VDL72771.1"/>
    </source>
</evidence>
<gene>
    <name evidence="1" type="ORF">NBR_LOCUS9182</name>
</gene>
<dbReference type="WBParaSite" id="NBR_0000918101-mRNA-1">
    <property type="protein sequence ID" value="NBR_0000918101-mRNA-1"/>
    <property type="gene ID" value="NBR_0000918101"/>
</dbReference>
<keyword evidence="2" id="KW-1185">Reference proteome</keyword>
<dbReference type="EMBL" id="UYSL01020104">
    <property type="protein sequence ID" value="VDL72771.1"/>
    <property type="molecule type" value="Genomic_DNA"/>
</dbReference>